<keyword evidence="3" id="KW-0998">Cell outer membrane</keyword>
<name>A0ABT0DTX9_9SPHN</name>
<evidence type="ECO:0000256" key="4">
    <source>
        <dbReference type="SAM" id="SignalP"/>
    </source>
</evidence>
<dbReference type="PANTHER" id="PTHR34597">
    <property type="entry name" value="SLR1661 PROTEIN"/>
    <property type="match status" value="1"/>
</dbReference>
<keyword evidence="4" id="KW-0732">Signal</keyword>
<feature type="chain" id="PRO_5047528885" evidence="4">
    <location>
        <begin position="29"/>
        <end position="557"/>
    </location>
</feature>
<keyword evidence="8" id="KW-1185">Reference proteome</keyword>
<evidence type="ECO:0000313" key="8">
    <source>
        <dbReference type="Proteomes" id="UP001203512"/>
    </source>
</evidence>
<dbReference type="RefSeq" id="WP_247230174.1">
    <property type="nucleotide sequence ID" value="NZ_JALKHS010000005.1"/>
</dbReference>
<feature type="signal peptide" evidence="4">
    <location>
        <begin position="1"/>
        <end position="28"/>
    </location>
</feature>
<dbReference type="Proteomes" id="UP001203512">
    <property type="component" value="Unassembled WGS sequence"/>
</dbReference>
<dbReference type="PANTHER" id="PTHR34597:SF6">
    <property type="entry name" value="BLR6126 PROTEIN"/>
    <property type="match status" value="1"/>
</dbReference>
<comment type="caution">
    <text evidence="7">The sequence shown here is derived from an EMBL/GenBank/DDBJ whole genome shotgun (WGS) entry which is preliminary data.</text>
</comment>
<organism evidence="7 8">
    <name type="scientific">Sphingobium agri</name>
    <dbReference type="NCBI Taxonomy" id="2933566"/>
    <lineage>
        <taxon>Bacteria</taxon>
        <taxon>Pseudomonadati</taxon>
        <taxon>Pseudomonadota</taxon>
        <taxon>Alphaproteobacteria</taxon>
        <taxon>Sphingomonadales</taxon>
        <taxon>Sphingomonadaceae</taxon>
        <taxon>Sphingobium</taxon>
    </lineage>
</organism>
<dbReference type="InterPro" id="IPR013686">
    <property type="entry name" value="Polypept-transport_assoc_ShlB"/>
</dbReference>
<evidence type="ECO:0000259" key="5">
    <source>
        <dbReference type="Pfam" id="PF03865"/>
    </source>
</evidence>
<dbReference type="Pfam" id="PF03865">
    <property type="entry name" value="ShlB"/>
    <property type="match status" value="1"/>
</dbReference>
<evidence type="ECO:0000256" key="1">
    <source>
        <dbReference type="ARBA" id="ARBA00022452"/>
    </source>
</evidence>
<evidence type="ECO:0000259" key="6">
    <source>
        <dbReference type="Pfam" id="PF08479"/>
    </source>
</evidence>
<keyword evidence="1" id="KW-0472">Membrane</keyword>
<dbReference type="InterPro" id="IPR005565">
    <property type="entry name" value="Hemolysn_activator_HlyB_C"/>
</dbReference>
<dbReference type="EMBL" id="JALKHS010000005">
    <property type="protein sequence ID" value="MCK0530567.1"/>
    <property type="molecule type" value="Genomic_DNA"/>
</dbReference>
<evidence type="ECO:0000256" key="2">
    <source>
        <dbReference type="ARBA" id="ARBA00022692"/>
    </source>
</evidence>
<dbReference type="InterPro" id="IPR051544">
    <property type="entry name" value="TPS_OM_transporter"/>
</dbReference>
<sequence length="557" mass="59007">MDFKGALAGLKAIAAAATLLTACFPAAAQMAGAGDGASAPLIDRDRQDRVQPSIAPAPPATLAPPAPAIAPAASPASSIMLTRVRYMGASLPVPHLDKAVAPLIGRPLTRETLQAVAKVVGDAYARSGIAFYSVSIPAQVPAGGQLIVKIVEGRVKEYRLAGMSPSMPVRLIEAQMRRVKHDAPLRNATLERALGLLRDIPGQTVEARVRQGAGEGDLILDLIIKRKQLEIGVLIDNSAVNNVIDGVQAQLTLTANGILREGDSTRIAGYLPFYPERYQFYSLSHATPIGSNGTTLSANIAHMKSRVRDRPIEGEATLAGVTISHALVRSNKTNLTINASIDGIDSSNYFLDVRFGDYRSRAVRLGASWSHSDQTQGQALSAVASRGIGLLGARAFTGFSEKIFTKVNVQAVAVRNLSKRVAVKLNARAQYSRDQLPSTERFSLGGTGAGMAFPIGIRAAEKAVAGSAELSWMPVRAGILQKTTLFAYADGAMAHAVARPFYRLPAENFSLASAGAGVRIGIGNQWRASVEMAVPVKRVDSADSRRARVFFGIGRAF</sequence>
<reference evidence="7 8" key="1">
    <citation type="submission" date="2022-04" db="EMBL/GenBank/DDBJ databases">
        <authorList>
            <person name="Huq M.A."/>
        </authorList>
    </citation>
    <scope>NUCLEOTIDE SEQUENCE [LARGE SCALE GENOMIC DNA]</scope>
    <source>
        <strain evidence="7 8">MAH-33</strain>
    </source>
</reference>
<keyword evidence="2" id="KW-0812">Transmembrane</keyword>
<proteinExistence type="predicted"/>
<dbReference type="Gene3D" id="3.10.20.310">
    <property type="entry name" value="membrane protein fhac"/>
    <property type="match status" value="1"/>
</dbReference>
<evidence type="ECO:0000313" key="7">
    <source>
        <dbReference type="EMBL" id="MCK0530567.1"/>
    </source>
</evidence>
<feature type="domain" description="Polypeptide-transport-associated ShlB-type" evidence="6">
    <location>
        <begin position="82"/>
        <end position="153"/>
    </location>
</feature>
<dbReference type="Pfam" id="PF08479">
    <property type="entry name" value="POTRA_2"/>
    <property type="match status" value="1"/>
</dbReference>
<accession>A0ABT0DTX9</accession>
<gene>
    <name evidence="7" type="ORF">MU848_03090</name>
</gene>
<dbReference type="PROSITE" id="PS51257">
    <property type="entry name" value="PROKAR_LIPOPROTEIN"/>
    <property type="match status" value="1"/>
</dbReference>
<evidence type="ECO:0000256" key="3">
    <source>
        <dbReference type="ARBA" id="ARBA00023237"/>
    </source>
</evidence>
<protein>
    <submittedName>
        <fullName evidence="7">BamA/TamA family outer membrane protein</fullName>
    </submittedName>
</protein>
<dbReference type="Gene3D" id="2.40.160.50">
    <property type="entry name" value="membrane protein fhac: a member of the omp85/tpsb transporter family"/>
    <property type="match status" value="1"/>
</dbReference>
<feature type="domain" description="Haemolysin activator HlyB C-terminal" evidence="5">
    <location>
        <begin position="225"/>
        <end position="519"/>
    </location>
</feature>
<keyword evidence="1" id="KW-1134">Transmembrane beta strand</keyword>